<keyword evidence="1" id="KW-1133">Transmembrane helix</keyword>
<comment type="caution">
    <text evidence="2">The sequence shown here is derived from an EMBL/GenBank/DDBJ whole genome shotgun (WGS) entry which is preliminary data.</text>
</comment>
<proteinExistence type="predicted"/>
<evidence type="ECO:0000256" key="1">
    <source>
        <dbReference type="SAM" id="Phobius"/>
    </source>
</evidence>
<feature type="transmembrane region" description="Helical" evidence="1">
    <location>
        <begin position="39"/>
        <end position="56"/>
    </location>
</feature>
<keyword evidence="3" id="KW-1185">Reference proteome</keyword>
<dbReference type="Pfam" id="PF18936">
    <property type="entry name" value="DUF5684"/>
    <property type="match status" value="1"/>
</dbReference>
<name>A0ABW3I3N2_9FLAO</name>
<sequence length="138" mass="15254">MFLSSIGVFQMLIVIMVLSLALIYIIGMWKVFEKAQKPGWVAIIPIYNIIVLLEIAKKPTWWLLLYFLSIIPLIGVLISVTVNIMVGVGVAKNFGKSEGFGVGLGLLGFVFYPILGFGDAKYLDNKTDEINEIGAIQE</sequence>
<dbReference type="EMBL" id="JBHTJM010000009">
    <property type="protein sequence ID" value="MFD0964373.1"/>
    <property type="molecule type" value="Genomic_DNA"/>
</dbReference>
<organism evidence="2 3">
    <name type="scientific">Pseudofulvibacter geojedonensis</name>
    <dbReference type="NCBI Taxonomy" id="1123758"/>
    <lineage>
        <taxon>Bacteria</taxon>
        <taxon>Pseudomonadati</taxon>
        <taxon>Bacteroidota</taxon>
        <taxon>Flavobacteriia</taxon>
        <taxon>Flavobacteriales</taxon>
        <taxon>Flavobacteriaceae</taxon>
        <taxon>Pseudofulvibacter</taxon>
    </lineage>
</organism>
<evidence type="ECO:0000313" key="3">
    <source>
        <dbReference type="Proteomes" id="UP001596997"/>
    </source>
</evidence>
<gene>
    <name evidence="2" type="ORF">ACFQ1O_10195</name>
</gene>
<feature type="transmembrane region" description="Helical" evidence="1">
    <location>
        <begin position="62"/>
        <end position="88"/>
    </location>
</feature>
<dbReference type="Proteomes" id="UP001596997">
    <property type="component" value="Unassembled WGS sequence"/>
</dbReference>
<feature type="transmembrane region" description="Helical" evidence="1">
    <location>
        <begin position="6"/>
        <end position="27"/>
    </location>
</feature>
<evidence type="ECO:0000313" key="2">
    <source>
        <dbReference type="EMBL" id="MFD0964373.1"/>
    </source>
</evidence>
<dbReference type="InterPro" id="IPR043739">
    <property type="entry name" value="DUF5684"/>
</dbReference>
<feature type="transmembrane region" description="Helical" evidence="1">
    <location>
        <begin position="100"/>
        <end position="118"/>
    </location>
</feature>
<keyword evidence="1" id="KW-0472">Membrane</keyword>
<keyword evidence="1" id="KW-0812">Transmembrane</keyword>
<protein>
    <submittedName>
        <fullName evidence="2">DUF5684 domain-containing protein</fullName>
    </submittedName>
</protein>
<reference evidence="3" key="1">
    <citation type="journal article" date="2019" name="Int. J. Syst. Evol. Microbiol.">
        <title>The Global Catalogue of Microorganisms (GCM) 10K type strain sequencing project: providing services to taxonomists for standard genome sequencing and annotation.</title>
        <authorList>
            <consortium name="The Broad Institute Genomics Platform"/>
            <consortium name="The Broad Institute Genome Sequencing Center for Infectious Disease"/>
            <person name="Wu L."/>
            <person name="Ma J."/>
        </authorList>
    </citation>
    <scope>NUCLEOTIDE SEQUENCE [LARGE SCALE GENOMIC DNA]</scope>
    <source>
        <strain evidence="3">CCUG 62114</strain>
    </source>
</reference>
<accession>A0ABW3I3N2</accession>